<reference evidence="3" key="1">
    <citation type="submission" date="2024-03" db="EMBL/GenBank/DDBJ databases">
        <title>WGS assembly of Saponaria officinalis var. Norfolk2.</title>
        <authorList>
            <person name="Jenkins J."/>
            <person name="Shu S."/>
            <person name="Grimwood J."/>
            <person name="Barry K."/>
            <person name="Goodstein D."/>
            <person name="Schmutz J."/>
            <person name="Leebens-Mack J."/>
            <person name="Osbourn A."/>
        </authorList>
    </citation>
    <scope>NUCLEOTIDE SEQUENCE [LARGE SCALE GENOMIC DNA]</scope>
    <source>
        <strain evidence="3">JIC</strain>
    </source>
</reference>
<name>A0AAW1LKS8_SAPOF</name>
<evidence type="ECO:0008006" key="5">
    <source>
        <dbReference type="Google" id="ProtNLM"/>
    </source>
</evidence>
<evidence type="ECO:0000259" key="1">
    <source>
        <dbReference type="Pfam" id="PF03101"/>
    </source>
</evidence>
<protein>
    <recommendedName>
        <fullName evidence="5">Protein FAR1-RELATED SEQUENCE</fullName>
    </recommendedName>
</protein>
<feature type="domain" description="MULE transposase" evidence="2">
    <location>
        <begin position="263"/>
        <end position="328"/>
    </location>
</feature>
<proteinExistence type="predicted"/>
<comment type="caution">
    <text evidence="3">The sequence shown here is derived from an EMBL/GenBank/DDBJ whole genome shotgun (WGS) entry which is preliminary data.</text>
</comment>
<feature type="domain" description="FAR1" evidence="1">
    <location>
        <begin position="58"/>
        <end position="143"/>
    </location>
</feature>
<dbReference type="Proteomes" id="UP001443914">
    <property type="component" value="Unassembled WGS sequence"/>
</dbReference>
<dbReference type="Pfam" id="PF10551">
    <property type="entry name" value="MULE"/>
    <property type="match status" value="1"/>
</dbReference>
<dbReference type="EMBL" id="JBDFQZ010000004">
    <property type="protein sequence ID" value="KAK9734026.1"/>
    <property type="molecule type" value="Genomic_DNA"/>
</dbReference>
<keyword evidence="4" id="KW-1185">Reference proteome</keyword>
<sequence>MSIIESNLDKIVDGIISSDDDKSLHYSDQCKFDFVLDNQLSFEVVSKKEFHSHEEAYEFYKAYVKTLGFGISKIASRRSKTHEHFINAKFACTKYGNKRPSTAENPRPCMKCDCKALMHVKRRTDDMWYVHKFVDDHNHDLLPDFPQHFPCHRNLSTVDKITINTLHSLSFPPNKILATLANSYGGLENVNYDEKDVRNYIDKQRRIDMQFGDANLVLELFISMQQEDPNLFYAIDLDENQRLKSVFWVNGKGREDYKKFRDVVSYDTTYITNKFKMSFSPFIRVNNHYQSTILGCALLSDETVNTFIWVMKTWLRAMDGEAPNVILTN</sequence>
<evidence type="ECO:0000313" key="3">
    <source>
        <dbReference type="EMBL" id="KAK9734026.1"/>
    </source>
</evidence>
<evidence type="ECO:0000259" key="2">
    <source>
        <dbReference type="Pfam" id="PF10551"/>
    </source>
</evidence>
<organism evidence="3 4">
    <name type="scientific">Saponaria officinalis</name>
    <name type="common">Common soapwort</name>
    <name type="synonym">Lychnis saponaria</name>
    <dbReference type="NCBI Taxonomy" id="3572"/>
    <lineage>
        <taxon>Eukaryota</taxon>
        <taxon>Viridiplantae</taxon>
        <taxon>Streptophyta</taxon>
        <taxon>Embryophyta</taxon>
        <taxon>Tracheophyta</taxon>
        <taxon>Spermatophyta</taxon>
        <taxon>Magnoliopsida</taxon>
        <taxon>eudicotyledons</taxon>
        <taxon>Gunneridae</taxon>
        <taxon>Pentapetalae</taxon>
        <taxon>Caryophyllales</taxon>
        <taxon>Caryophyllaceae</taxon>
        <taxon>Caryophylleae</taxon>
        <taxon>Saponaria</taxon>
    </lineage>
</organism>
<dbReference type="Pfam" id="PF03101">
    <property type="entry name" value="FAR1"/>
    <property type="match status" value="1"/>
</dbReference>
<dbReference type="InterPro" id="IPR018289">
    <property type="entry name" value="MULE_transposase_dom"/>
</dbReference>
<gene>
    <name evidence="3" type="ORF">RND81_04G109600</name>
</gene>
<dbReference type="PANTHER" id="PTHR47718:SF16">
    <property type="entry name" value="PROTEIN FAR1-RELATED SEQUENCE"/>
    <property type="match status" value="1"/>
</dbReference>
<accession>A0AAW1LKS8</accession>
<dbReference type="InterPro" id="IPR004330">
    <property type="entry name" value="FAR1_DNA_bnd_dom"/>
</dbReference>
<evidence type="ECO:0000313" key="4">
    <source>
        <dbReference type="Proteomes" id="UP001443914"/>
    </source>
</evidence>
<dbReference type="AlphaFoldDB" id="A0AAW1LKS8"/>
<dbReference type="PANTHER" id="PTHR47718">
    <property type="entry name" value="OS01G0519700 PROTEIN"/>
    <property type="match status" value="1"/>
</dbReference>